<comment type="caution">
    <text evidence="2">The sequence shown here is derived from an EMBL/GenBank/DDBJ whole genome shotgun (WGS) entry which is preliminary data.</text>
</comment>
<protein>
    <submittedName>
        <fullName evidence="2">Uncharacterized protein</fullName>
    </submittedName>
</protein>
<gene>
    <name evidence="2" type="ORF">AW736_15865</name>
</gene>
<organism evidence="2 3">
    <name type="scientific">Termitidicoccus mucosus</name>
    <dbReference type="NCBI Taxonomy" id="1184151"/>
    <lineage>
        <taxon>Bacteria</taxon>
        <taxon>Pseudomonadati</taxon>
        <taxon>Verrucomicrobiota</taxon>
        <taxon>Opitutia</taxon>
        <taxon>Opitutales</taxon>
        <taxon>Opitutaceae</taxon>
        <taxon>Termitidicoccus</taxon>
    </lineage>
</organism>
<dbReference type="Proteomes" id="UP000078486">
    <property type="component" value="Unassembled WGS sequence"/>
</dbReference>
<evidence type="ECO:0000313" key="2">
    <source>
        <dbReference type="EMBL" id="OAM88702.1"/>
    </source>
</evidence>
<proteinExistence type="predicted"/>
<keyword evidence="1" id="KW-1133">Transmembrane helix</keyword>
<sequence length="151" mass="16566">MKSAQTVVLLLLGLFVLSAAPDFIRFFRHFSDYVGFVQAIRVIQLALGLAILAGILLHFLRFRNLSSALVYIGSVLGSLGVVHHGHPLAYPVAYSFYFTHYPSTIEDVKSVVGVRVDLVMITLFILALVLSSIACRAEPSDTDTPDVSEKE</sequence>
<name>A0A178IFB4_9BACT</name>
<dbReference type="EMBL" id="LRRQ01000125">
    <property type="protein sequence ID" value="OAM88702.1"/>
    <property type="molecule type" value="Genomic_DNA"/>
</dbReference>
<dbReference type="AlphaFoldDB" id="A0A178IFB4"/>
<evidence type="ECO:0000256" key="1">
    <source>
        <dbReference type="SAM" id="Phobius"/>
    </source>
</evidence>
<evidence type="ECO:0000313" key="3">
    <source>
        <dbReference type="Proteomes" id="UP000078486"/>
    </source>
</evidence>
<accession>A0A178IFB4</accession>
<keyword evidence="1" id="KW-0472">Membrane</keyword>
<feature type="transmembrane region" description="Helical" evidence="1">
    <location>
        <begin position="35"/>
        <end position="57"/>
    </location>
</feature>
<dbReference type="RefSeq" id="WP_068771278.1">
    <property type="nucleotide sequence ID" value="NZ_CP109796.1"/>
</dbReference>
<keyword evidence="3" id="KW-1185">Reference proteome</keyword>
<reference evidence="2 3" key="1">
    <citation type="submission" date="2016-01" db="EMBL/GenBank/DDBJ databases">
        <title>High potential of lignocellulose degradation of a new Verrucomicrobia species.</title>
        <authorList>
            <person name="Wang Y."/>
            <person name="Shi Y."/>
            <person name="Qiu Z."/>
            <person name="Liu S."/>
            <person name="Yang H."/>
        </authorList>
    </citation>
    <scope>NUCLEOTIDE SEQUENCE [LARGE SCALE GENOMIC DNA]</scope>
    <source>
        <strain evidence="2 3">TSB47</strain>
    </source>
</reference>
<keyword evidence="1" id="KW-0812">Transmembrane</keyword>
<feature type="transmembrane region" description="Helical" evidence="1">
    <location>
        <begin position="110"/>
        <end position="130"/>
    </location>
</feature>
<feature type="transmembrane region" description="Helical" evidence="1">
    <location>
        <begin position="69"/>
        <end position="90"/>
    </location>
</feature>